<name>A0A9W6S6Q9_9ACTN</name>
<evidence type="ECO:0000256" key="2">
    <source>
        <dbReference type="SAM" id="MobiDB-lite"/>
    </source>
</evidence>
<keyword evidence="1" id="KW-0175">Coiled coil</keyword>
<protein>
    <submittedName>
        <fullName evidence="3">Uncharacterized protein</fullName>
    </submittedName>
</protein>
<comment type="caution">
    <text evidence="3">The sequence shown here is derived from an EMBL/GenBank/DDBJ whole genome shotgun (WGS) entry which is preliminary data.</text>
</comment>
<evidence type="ECO:0000313" key="3">
    <source>
        <dbReference type="EMBL" id="GLY88094.1"/>
    </source>
</evidence>
<organism evidence="3 4">
    <name type="scientific">Actinoallomurus iriomotensis</name>
    <dbReference type="NCBI Taxonomy" id="478107"/>
    <lineage>
        <taxon>Bacteria</taxon>
        <taxon>Bacillati</taxon>
        <taxon>Actinomycetota</taxon>
        <taxon>Actinomycetes</taxon>
        <taxon>Streptosporangiales</taxon>
        <taxon>Thermomonosporaceae</taxon>
        <taxon>Actinoallomurus</taxon>
    </lineage>
</organism>
<evidence type="ECO:0000256" key="1">
    <source>
        <dbReference type="SAM" id="Coils"/>
    </source>
</evidence>
<dbReference type="Proteomes" id="UP001165074">
    <property type="component" value="Unassembled WGS sequence"/>
</dbReference>
<keyword evidence="4" id="KW-1185">Reference proteome</keyword>
<dbReference type="EMBL" id="BSTK01000009">
    <property type="protein sequence ID" value="GLY88094.1"/>
    <property type="molecule type" value="Genomic_DNA"/>
</dbReference>
<gene>
    <name evidence="3" type="ORF">Airi02_060230</name>
</gene>
<reference evidence="3" key="1">
    <citation type="submission" date="2023-03" db="EMBL/GenBank/DDBJ databases">
        <title>Actinoallomurus iriomotensis NBRC 103684.</title>
        <authorList>
            <person name="Ichikawa N."/>
            <person name="Sato H."/>
            <person name="Tonouchi N."/>
        </authorList>
    </citation>
    <scope>NUCLEOTIDE SEQUENCE</scope>
    <source>
        <strain evidence="3">NBRC 103684</strain>
    </source>
</reference>
<evidence type="ECO:0000313" key="4">
    <source>
        <dbReference type="Proteomes" id="UP001165074"/>
    </source>
</evidence>
<dbReference type="AlphaFoldDB" id="A0A9W6S6Q9"/>
<feature type="region of interest" description="Disordered" evidence="2">
    <location>
        <begin position="91"/>
        <end position="123"/>
    </location>
</feature>
<proteinExistence type="predicted"/>
<accession>A0A9W6S6Q9</accession>
<sequence length="123" mass="13282">MLERIAARRAELNALEEQLVKQLAEVRAERDELVVAKRVVQRISERGFGEYPSLAPPPEARVGGRSVLLIPARVGGAGPDALPPDYELIGLGRRGTRPSCRRPGQAGAASRVTDQARRPRPGG</sequence>
<feature type="coiled-coil region" evidence="1">
    <location>
        <begin position="2"/>
        <end position="32"/>
    </location>
</feature>